<proteinExistence type="predicted"/>
<dbReference type="OrthoDB" id="2013615at2759"/>
<feature type="region of interest" description="Disordered" evidence="4">
    <location>
        <begin position="428"/>
        <end position="451"/>
    </location>
</feature>
<dbReference type="InParanoid" id="Q00Z83"/>
<gene>
    <name evidence="7" type="ORF">BE221DRAFT_80318</name>
    <name evidence="6" type="ORF">OT_ostta11g00680</name>
</gene>
<comment type="subcellular location">
    <subcellularLocation>
        <location evidence="3">Plastid</location>
        <location evidence="3">Chloroplast outer membrane</location>
    </subcellularLocation>
</comment>
<reference evidence="6" key="2">
    <citation type="journal article" date="2014" name="BMC Genomics">
        <title>An improved genome of the model marine alga Ostreococcus tauri unfolds by assessing Illumina de novo assemblies.</title>
        <authorList>
            <person name="Blanc-Mathieu R."/>
            <person name="Verhelst B."/>
            <person name="Derelle E."/>
            <person name="Rombauts S."/>
            <person name="Bouget F.Y."/>
            <person name="Carre I."/>
            <person name="Chateau A."/>
            <person name="Eyre-Walker A."/>
            <person name="Grimsley N."/>
            <person name="Moreau H."/>
            <person name="Piegu B."/>
            <person name="Rivals E."/>
            <person name="Schackwitz W."/>
            <person name="Van de Peer Y."/>
            <person name="Piganeau G."/>
        </authorList>
    </citation>
    <scope>NUCLEOTIDE SEQUENCE</scope>
    <source>
        <strain evidence="6">RCC4221</strain>
    </source>
</reference>
<organism evidence="6 8">
    <name type="scientific">Ostreococcus tauri</name>
    <name type="common">Marine green alga</name>
    <dbReference type="NCBI Taxonomy" id="70448"/>
    <lineage>
        <taxon>Eukaryota</taxon>
        <taxon>Viridiplantae</taxon>
        <taxon>Chlorophyta</taxon>
        <taxon>Mamiellophyceae</taxon>
        <taxon>Mamiellales</taxon>
        <taxon>Bathycoccaceae</taxon>
        <taxon>Ostreococcus</taxon>
    </lineage>
</organism>
<accession>A0A454XVS5</accession>
<dbReference type="PANTHER" id="PTHR12815">
    <property type="entry name" value="SORTING AND ASSEMBLY MACHINERY SAMM50 PROTEIN FAMILY MEMBER"/>
    <property type="match status" value="1"/>
</dbReference>
<dbReference type="STRING" id="70448.Q00Z83"/>
<reference evidence="7" key="3">
    <citation type="submission" date="2017-04" db="EMBL/GenBank/DDBJ databases">
        <title>Population genomics of picophytoplankton unveils novel chromosome hypervariability.</title>
        <authorList>
            <consortium name="DOE Joint Genome Institute"/>
            <person name="Blanc-Mathieu R."/>
            <person name="Krasovec M."/>
            <person name="Hebrard M."/>
            <person name="Yau S."/>
            <person name="Desgranges E."/>
            <person name="Martin J."/>
            <person name="Schackwitz W."/>
            <person name="Kuo A."/>
            <person name="Salin G."/>
            <person name="Donnadieu C."/>
            <person name="Desdevises Y."/>
            <person name="Sanchez-Ferandin S."/>
            <person name="Moreau H."/>
            <person name="Rivals E."/>
            <person name="Grigoriev I.V."/>
            <person name="Grimsley N."/>
            <person name="Eyre-Walker A."/>
            <person name="Piganeau G."/>
        </authorList>
    </citation>
    <scope>NUCLEOTIDE SEQUENCE [LARGE SCALE GENOMIC DNA]</scope>
    <source>
        <strain evidence="7">RCC 1115</strain>
    </source>
</reference>
<keyword evidence="8" id="KW-1185">Reference proteome</keyword>
<dbReference type="OMA" id="PPYEAFC"/>
<evidence type="ECO:0000256" key="4">
    <source>
        <dbReference type="SAM" id="MobiDB-lite"/>
    </source>
</evidence>
<name>Q00Z83_OSTTA</name>
<keyword evidence="1" id="KW-0934">Plastid</keyword>
<dbReference type="FunCoup" id="Q00Z83">
    <property type="interactions" value="319"/>
</dbReference>
<dbReference type="Proteomes" id="UP000009170">
    <property type="component" value="Unassembled WGS sequence"/>
</dbReference>
<dbReference type="InterPro" id="IPR039910">
    <property type="entry name" value="D15-like"/>
</dbReference>
<evidence type="ECO:0000313" key="7">
    <source>
        <dbReference type="EMBL" id="OUS43570.1"/>
    </source>
</evidence>
<sequence length="706" mass="77020">MASRQEESSRASPMHFVRSMFNVRLSAAKARRSGALASVSTSQTRELKSVRGKNRRTTRNVGDIARKEDERRTNARTSADDNDRDVDHGRDISTFDKEDKPMLICAFDVVGATAAQEAMIREAMTLKPNYSYRVREVVAENESIMNLGIFKSVRCLAKDSRDGLRVTFEVVPYEIMRGLEFYGLDSVPAKLIEDTFKPQMGKPMNSKEIVGALENFKAYNVNTRRFGEATIEGMRMIDDTSDGILRLEFIETSVDGVTIEIDPSVDPKTGKENKVVSKVSSIMPYFEGIAHTKCLNGDRLREAVDRFRAQNPRFGEPRINLLPTPGKPLGHRTFVVQLKEKAMRGITCGGGMSARGLSEGIFSGLAGHFSAFHTNLFGTGKMSNFSIEATPRKGGRGLTVVRPHVNLSFSDPWVGFGPARTSRTLSFRSDSNSMRATHGVPSNAEGDGTQPDITAPGLSDISLQKHAACIEHSRPLLNGWTGTFAVDFKSTSVLDNDGQHSLLDAYGAPVTFSGLKYDTAFASQLRFTYSGANSAHLMLSAEQALPVQPQWLKYTRVVAKAKRSFDLLNLKQLPGPMQLVLSSKGGSVFGDLPPYEAFAIGGTSSVRGYNDGSIGTGRKYVVGSAEYRLPIRPGITGALFFDYGSDLHSGSSVLGDPAGTRGKPGSGFAYGGAALFETGGLPIRFDYAMNHQGNARFHFSLARDFI</sequence>
<dbReference type="GO" id="GO:0009707">
    <property type="term" value="C:chloroplast outer membrane"/>
    <property type="evidence" value="ECO:0007669"/>
    <property type="project" value="UniProtKB-SubCell"/>
</dbReference>
<evidence type="ECO:0000313" key="8">
    <source>
        <dbReference type="Proteomes" id="UP000009170"/>
    </source>
</evidence>
<keyword evidence="2" id="KW-0472">Membrane</keyword>
<reference evidence="6 8" key="1">
    <citation type="journal article" date="2006" name="Proc. Natl. Acad. Sci. U.S.A.">
        <title>Genome analysis of the smallest free-living eukaryote Ostreococcus tauri unveils many unique features.</title>
        <authorList>
            <person name="Derelle E."/>
            <person name="Ferraz C."/>
            <person name="Rombauts S."/>
            <person name="Rouze P."/>
            <person name="Worden A.Z."/>
            <person name="Robbens S."/>
            <person name="Partensky F."/>
            <person name="Degroeve S."/>
            <person name="Echeynie S."/>
            <person name="Cooke R."/>
            <person name="Saeys Y."/>
            <person name="Wuyts J."/>
            <person name="Jabbari K."/>
            <person name="Bowler C."/>
            <person name="Panaud O."/>
            <person name="Piegu B."/>
            <person name="Ball S.G."/>
            <person name="Ral J.-P."/>
            <person name="Bouget F.-Y."/>
            <person name="Piganeau G."/>
            <person name="De Baets B."/>
            <person name="Picard A."/>
            <person name="Delseny M."/>
            <person name="Demaille J."/>
            <person name="Van de Peer Y."/>
            <person name="Moreau H."/>
        </authorList>
    </citation>
    <scope>NUCLEOTIDE SEQUENCE [LARGE SCALE GENOMIC DNA]</scope>
    <source>
        <strain evidence="6 8">OTTH0595</strain>
    </source>
</reference>
<evidence type="ECO:0000256" key="3">
    <source>
        <dbReference type="ARBA" id="ARBA00024013"/>
    </source>
</evidence>
<dbReference type="KEGG" id="ota:OT_ostta11g00680"/>
<dbReference type="Gene3D" id="2.40.160.50">
    <property type="entry name" value="membrane protein fhac: a member of the omp85/tpsb transporter family"/>
    <property type="match status" value="1"/>
</dbReference>
<dbReference type="InterPro" id="IPR000184">
    <property type="entry name" value="Bac_surfAg_D15"/>
</dbReference>
<dbReference type="Gene3D" id="3.10.20.310">
    <property type="entry name" value="membrane protein fhac"/>
    <property type="match status" value="1"/>
</dbReference>
<feature type="region of interest" description="Disordered" evidence="4">
    <location>
        <begin position="32"/>
        <end position="93"/>
    </location>
</feature>
<dbReference type="Pfam" id="PF01103">
    <property type="entry name" value="Omp85"/>
    <property type="match status" value="1"/>
</dbReference>
<accession>A0A1Y5I258</accession>
<accession>Q00Z83</accession>
<dbReference type="RefSeq" id="XP_003081873.1">
    <property type="nucleotide sequence ID" value="XM_003081825.1"/>
</dbReference>
<dbReference type="Proteomes" id="UP000195557">
    <property type="component" value="Unassembled WGS sequence"/>
</dbReference>
<dbReference type="EMBL" id="KZ155831">
    <property type="protein sequence ID" value="OUS43570.1"/>
    <property type="molecule type" value="Genomic_DNA"/>
</dbReference>
<dbReference type="AlphaFoldDB" id="Q00Z83"/>
<evidence type="ECO:0000259" key="5">
    <source>
        <dbReference type="Pfam" id="PF01103"/>
    </source>
</evidence>
<evidence type="ECO:0000256" key="1">
    <source>
        <dbReference type="ARBA" id="ARBA00022805"/>
    </source>
</evidence>
<dbReference type="EMBL" id="CAID01000011">
    <property type="protein sequence ID" value="CAL55676.1"/>
    <property type="molecule type" value="Genomic_DNA"/>
</dbReference>
<keyword evidence="1" id="KW-1002">Plastid outer membrane</keyword>
<dbReference type="PANTHER" id="PTHR12815:SF32">
    <property type="entry name" value="OUTER ENVELOPE PROTEIN 80, CHLOROPLASTIC"/>
    <property type="match status" value="1"/>
</dbReference>
<evidence type="ECO:0000313" key="6">
    <source>
        <dbReference type="EMBL" id="CAL55676.1"/>
    </source>
</evidence>
<feature type="compositionally biased region" description="Basic and acidic residues" evidence="4">
    <location>
        <begin position="64"/>
        <end position="93"/>
    </location>
</feature>
<protein>
    <submittedName>
        <fullName evidence="6">Bacterial surface antigen (D15)</fullName>
    </submittedName>
    <submittedName>
        <fullName evidence="7">Surface antigen-domain-containing protein</fullName>
    </submittedName>
</protein>
<evidence type="ECO:0000256" key="2">
    <source>
        <dbReference type="ARBA" id="ARBA00023136"/>
    </source>
</evidence>
<feature type="domain" description="Bacterial surface antigen (D15)" evidence="5">
    <location>
        <begin position="375"/>
        <end position="705"/>
    </location>
</feature>
<dbReference type="GeneID" id="9832438"/>